<gene>
    <name evidence="1" type="ORF">GCM10017600_47320</name>
</gene>
<reference evidence="1" key="1">
    <citation type="journal article" date="2014" name="Int. J. Syst. Evol. Microbiol.">
        <title>Complete genome sequence of Corynebacterium casei LMG S-19264T (=DSM 44701T), isolated from a smear-ripened cheese.</title>
        <authorList>
            <consortium name="US DOE Joint Genome Institute (JGI-PGF)"/>
            <person name="Walter F."/>
            <person name="Albersmeier A."/>
            <person name="Kalinowski J."/>
            <person name="Ruckert C."/>
        </authorList>
    </citation>
    <scope>NUCLEOTIDE SEQUENCE</scope>
    <source>
        <strain evidence="1">VKM Ac-2007</strain>
    </source>
</reference>
<evidence type="ECO:0000313" key="1">
    <source>
        <dbReference type="EMBL" id="GLK11325.1"/>
    </source>
</evidence>
<accession>A0A9W6I3D9</accession>
<dbReference type="Proteomes" id="UP001143474">
    <property type="component" value="Unassembled WGS sequence"/>
</dbReference>
<proteinExistence type="predicted"/>
<keyword evidence="2" id="KW-1185">Reference proteome</keyword>
<protein>
    <submittedName>
        <fullName evidence="1">Uncharacterized protein</fullName>
    </submittedName>
</protein>
<comment type="caution">
    <text evidence="1">The sequence shown here is derived from an EMBL/GenBank/DDBJ whole genome shotgun (WGS) entry which is preliminary data.</text>
</comment>
<name>A0A9W6I3D9_9ACTN</name>
<organism evidence="1 2">
    <name type="scientific">Streptosporangium carneum</name>
    <dbReference type="NCBI Taxonomy" id="47481"/>
    <lineage>
        <taxon>Bacteria</taxon>
        <taxon>Bacillati</taxon>
        <taxon>Actinomycetota</taxon>
        <taxon>Actinomycetes</taxon>
        <taxon>Streptosporangiales</taxon>
        <taxon>Streptosporangiaceae</taxon>
        <taxon>Streptosporangium</taxon>
    </lineage>
</organism>
<reference evidence="1" key="2">
    <citation type="submission" date="2023-01" db="EMBL/GenBank/DDBJ databases">
        <authorList>
            <person name="Sun Q."/>
            <person name="Evtushenko L."/>
        </authorList>
    </citation>
    <scope>NUCLEOTIDE SEQUENCE</scope>
    <source>
        <strain evidence="1">VKM Ac-2007</strain>
    </source>
</reference>
<dbReference type="EMBL" id="BSEV01000011">
    <property type="protein sequence ID" value="GLK11325.1"/>
    <property type="molecule type" value="Genomic_DNA"/>
</dbReference>
<sequence>MSEKGLSFTEIAVLVVLAVEGEEVSNPDLTKRHGVVLDKKSRLKLNDLKLIESRKQGRALVHVLTDAGWARVSEEIESPIPTPRGAAGAMSLALLSLLRGFLARSGQRFTDLFLSTGASATGDPVLSTGDPATGDTATGDTAALAPETEAVLSPESEPGDVTASLEGEPGDVTARIRAAYAELAVEPGAWVSLARLRPLLGGFARAEVDSALKGMIHLPEVSIVPENNQKALTPEARAAAVVIGDQDKHLISIEAR</sequence>
<evidence type="ECO:0000313" key="2">
    <source>
        <dbReference type="Proteomes" id="UP001143474"/>
    </source>
</evidence>
<dbReference type="AlphaFoldDB" id="A0A9W6I3D9"/>